<organism evidence="2 3">
    <name type="scientific">Clostridium sartagoforme</name>
    <dbReference type="NCBI Taxonomy" id="84031"/>
    <lineage>
        <taxon>Bacteria</taxon>
        <taxon>Bacillati</taxon>
        <taxon>Bacillota</taxon>
        <taxon>Clostridia</taxon>
        <taxon>Eubacteriales</taxon>
        <taxon>Clostridiaceae</taxon>
        <taxon>Clostridium</taxon>
    </lineage>
</organism>
<evidence type="ECO:0000313" key="3">
    <source>
        <dbReference type="Proteomes" id="UP000306888"/>
    </source>
</evidence>
<feature type="domain" description="Glycosyltransferase 2-like" evidence="1">
    <location>
        <begin position="3"/>
        <end position="139"/>
    </location>
</feature>
<gene>
    <name evidence="2" type="ORF">E5347_09390</name>
</gene>
<sequence>MITIILPIYNVEKYLEESLKSILNQSYEDYELIVVDDGSTDKSLKILNKYKSKFSKIKIFTQNNRGVSEARNLALSHAKGDYILFVDSDDFLKKDMVEKMACKAKESQSDIVISNYCLYYEENKFYKALSDMPKVITYSSFQVVDMMLKYKFQGQLWNKLFKYSLLKENNFTFEKGRYIQDIFPVFKVINKAKKITYIDDELYFYRQREDSTVHKGNNKLTEDYYHAMTSIINCIEEKGIDVNKKSLKTFKSYVFSYFIYHYNNEDLRNNYRRFKKSKYRDINLHFREFLFLRGLPYRDKLRIALWKIGLFNIIKRVKRRL</sequence>
<dbReference type="OrthoDB" id="9807674at2"/>
<dbReference type="AlphaFoldDB" id="A0A4S2DMY0"/>
<accession>A0A4S2DMY0</accession>
<proteinExistence type="predicted"/>
<dbReference type="InterPro" id="IPR029044">
    <property type="entry name" value="Nucleotide-diphossugar_trans"/>
</dbReference>
<dbReference type="RefSeq" id="WP_136006733.1">
    <property type="nucleotide sequence ID" value="NZ_SRYR01000003.1"/>
</dbReference>
<keyword evidence="3" id="KW-1185">Reference proteome</keyword>
<dbReference type="GO" id="GO:0016758">
    <property type="term" value="F:hexosyltransferase activity"/>
    <property type="evidence" value="ECO:0007669"/>
    <property type="project" value="UniProtKB-ARBA"/>
</dbReference>
<dbReference type="CDD" id="cd00761">
    <property type="entry name" value="Glyco_tranf_GTA_type"/>
    <property type="match status" value="1"/>
</dbReference>
<reference evidence="2 3" key="1">
    <citation type="submission" date="2019-04" db="EMBL/GenBank/DDBJ databases">
        <title>Microbes associate with the intestines of laboratory mice.</title>
        <authorList>
            <person name="Navarre W."/>
            <person name="Wong E."/>
            <person name="Huang K."/>
            <person name="Tropini C."/>
            <person name="Ng K."/>
            <person name="Yu B."/>
        </authorList>
    </citation>
    <scope>NUCLEOTIDE SEQUENCE [LARGE SCALE GENOMIC DNA]</scope>
    <source>
        <strain evidence="2 3">NM50_B9-20</strain>
    </source>
</reference>
<dbReference type="Pfam" id="PF00535">
    <property type="entry name" value="Glycos_transf_2"/>
    <property type="match status" value="1"/>
</dbReference>
<evidence type="ECO:0000313" key="2">
    <source>
        <dbReference type="EMBL" id="TGY42423.1"/>
    </source>
</evidence>
<dbReference type="PANTHER" id="PTHR22916">
    <property type="entry name" value="GLYCOSYLTRANSFERASE"/>
    <property type="match status" value="1"/>
</dbReference>
<keyword evidence="2" id="KW-0808">Transferase</keyword>
<dbReference type="InterPro" id="IPR001173">
    <property type="entry name" value="Glyco_trans_2-like"/>
</dbReference>
<dbReference type="EMBL" id="SRYR01000003">
    <property type="protein sequence ID" value="TGY42423.1"/>
    <property type="molecule type" value="Genomic_DNA"/>
</dbReference>
<name>A0A4S2DMY0_9CLOT</name>
<dbReference type="PANTHER" id="PTHR22916:SF3">
    <property type="entry name" value="UDP-GLCNAC:BETAGAL BETA-1,3-N-ACETYLGLUCOSAMINYLTRANSFERASE-LIKE PROTEIN 1"/>
    <property type="match status" value="1"/>
</dbReference>
<dbReference type="Proteomes" id="UP000306888">
    <property type="component" value="Unassembled WGS sequence"/>
</dbReference>
<protein>
    <submittedName>
        <fullName evidence="2">Glycosyltransferase</fullName>
    </submittedName>
</protein>
<dbReference type="SUPFAM" id="SSF53448">
    <property type="entry name" value="Nucleotide-diphospho-sugar transferases"/>
    <property type="match status" value="1"/>
</dbReference>
<dbReference type="Gene3D" id="3.90.550.10">
    <property type="entry name" value="Spore Coat Polysaccharide Biosynthesis Protein SpsA, Chain A"/>
    <property type="match status" value="1"/>
</dbReference>
<evidence type="ECO:0000259" key="1">
    <source>
        <dbReference type="Pfam" id="PF00535"/>
    </source>
</evidence>
<comment type="caution">
    <text evidence="2">The sequence shown here is derived from an EMBL/GenBank/DDBJ whole genome shotgun (WGS) entry which is preliminary data.</text>
</comment>